<name>A0ACC2PG01_9HYME</name>
<evidence type="ECO:0000313" key="2">
    <source>
        <dbReference type="Proteomes" id="UP001239111"/>
    </source>
</evidence>
<dbReference type="EMBL" id="CM056742">
    <property type="protein sequence ID" value="KAJ8681484.1"/>
    <property type="molecule type" value="Genomic_DNA"/>
</dbReference>
<keyword evidence="2" id="KW-1185">Reference proteome</keyword>
<accession>A0ACC2PG01</accession>
<protein>
    <submittedName>
        <fullName evidence="1">Uncharacterized protein</fullName>
    </submittedName>
</protein>
<gene>
    <name evidence="1" type="ORF">QAD02_017271</name>
</gene>
<organism evidence="1 2">
    <name type="scientific">Eretmocerus hayati</name>
    <dbReference type="NCBI Taxonomy" id="131215"/>
    <lineage>
        <taxon>Eukaryota</taxon>
        <taxon>Metazoa</taxon>
        <taxon>Ecdysozoa</taxon>
        <taxon>Arthropoda</taxon>
        <taxon>Hexapoda</taxon>
        <taxon>Insecta</taxon>
        <taxon>Pterygota</taxon>
        <taxon>Neoptera</taxon>
        <taxon>Endopterygota</taxon>
        <taxon>Hymenoptera</taxon>
        <taxon>Apocrita</taxon>
        <taxon>Proctotrupomorpha</taxon>
        <taxon>Chalcidoidea</taxon>
        <taxon>Aphelinidae</taxon>
        <taxon>Aphelininae</taxon>
        <taxon>Eretmocerus</taxon>
    </lineage>
</organism>
<dbReference type="Proteomes" id="UP001239111">
    <property type="component" value="Chromosome 2"/>
</dbReference>
<comment type="caution">
    <text evidence="1">The sequence shown here is derived from an EMBL/GenBank/DDBJ whole genome shotgun (WGS) entry which is preliminary data.</text>
</comment>
<evidence type="ECO:0000313" key="1">
    <source>
        <dbReference type="EMBL" id="KAJ8681484.1"/>
    </source>
</evidence>
<reference evidence="1" key="1">
    <citation type="submission" date="2023-04" db="EMBL/GenBank/DDBJ databases">
        <title>A chromosome-level genome assembly of the parasitoid wasp Eretmocerus hayati.</title>
        <authorList>
            <person name="Zhong Y."/>
            <person name="Liu S."/>
            <person name="Liu Y."/>
        </authorList>
    </citation>
    <scope>NUCLEOTIDE SEQUENCE</scope>
    <source>
        <strain evidence="1">ZJU_SS_LIU_2023</strain>
    </source>
</reference>
<proteinExistence type="predicted"/>
<sequence length="240" mass="27625">MEEQNSQWKIIIEQKEFYEDAAKYWDGIPPTIDGMLGGFGFISHTDIFGSKQFLRALLKNYHLATEREFALDCGAGIGRITKNLLSHFFKKVDLVDQNPKFLEQAKSYLKNSMDKVGNFYSVGLQDFCPESNKYDIIWCQWVLGHLNNDDLVKFFQNCRNGLRENGFIVVKENVTTSNEIVIDKEDSSLTRPRLELLNAFEKAKLKCIKEEKQFNMPDGLFPVLMFALTPCDHATSKVML</sequence>